<dbReference type="Gene3D" id="2.130.10.10">
    <property type="entry name" value="YVTN repeat-like/Quinoprotein amine dehydrogenase"/>
    <property type="match status" value="2"/>
</dbReference>
<keyword evidence="4" id="KW-1015">Disulfide bond</keyword>
<dbReference type="Gene3D" id="2.60.40.10">
    <property type="entry name" value="Immunoglobulins"/>
    <property type="match status" value="28"/>
</dbReference>
<protein>
    <submittedName>
        <fullName evidence="7">Putative Ig domain-containing protein</fullName>
    </submittedName>
</protein>
<dbReference type="InterPro" id="IPR013783">
    <property type="entry name" value="Ig-like_fold"/>
</dbReference>
<dbReference type="InterPro" id="IPR037524">
    <property type="entry name" value="PA14/GLEYA"/>
</dbReference>
<dbReference type="PANTHER" id="PTHR37494:SF1">
    <property type="entry name" value="STAPHYLOCOCCUS AUREUS SURFACE PROTEIN A"/>
    <property type="match status" value="1"/>
</dbReference>
<feature type="region of interest" description="Disordered" evidence="5">
    <location>
        <begin position="4361"/>
        <end position="4385"/>
    </location>
</feature>
<dbReference type="Pfam" id="PF17210">
    <property type="entry name" value="SdrD_B"/>
    <property type="match status" value="11"/>
</dbReference>
<dbReference type="Pfam" id="PF07691">
    <property type="entry name" value="PA14"/>
    <property type="match status" value="2"/>
</dbReference>
<dbReference type="InterPro" id="IPR011658">
    <property type="entry name" value="PA14_dom"/>
</dbReference>
<dbReference type="RefSeq" id="WP_166647254.1">
    <property type="nucleotide sequence ID" value="NZ_SOCA01000004.1"/>
</dbReference>
<keyword evidence="8" id="KW-1185">Reference proteome</keyword>
<evidence type="ECO:0000256" key="2">
    <source>
        <dbReference type="ARBA" id="ARBA00022525"/>
    </source>
</evidence>
<organism evidence="7 8">
    <name type="scientific">Prosthecobacter fusiformis</name>
    <dbReference type="NCBI Taxonomy" id="48464"/>
    <lineage>
        <taxon>Bacteria</taxon>
        <taxon>Pseudomonadati</taxon>
        <taxon>Verrucomicrobiota</taxon>
        <taxon>Verrucomicrobiia</taxon>
        <taxon>Verrucomicrobiales</taxon>
        <taxon>Verrucomicrobiaceae</taxon>
        <taxon>Prosthecobacter</taxon>
    </lineage>
</organism>
<dbReference type="Gene3D" id="2.60.120.200">
    <property type="match status" value="1"/>
</dbReference>
<dbReference type="Pfam" id="PF13385">
    <property type="entry name" value="Laminin_G_3"/>
    <property type="match status" value="1"/>
</dbReference>
<evidence type="ECO:0000256" key="3">
    <source>
        <dbReference type="ARBA" id="ARBA00022729"/>
    </source>
</evidence>
<dbReference type="Pfam" id="PF05345">
    <property type="entry name" value="He_PIG"/>
    <property type="match status" value="19"/>
</dbReference>
<feature type="region of interest" description="Disordered" evidence="5">
    <location>
        <begin position="5442"/>
        <end position="5461"/>
    </location>
</feature>
<dbReference type="InterPro" id="IPR045474">
    <property type="entry name" value="GEVED"/>
</dbReference>
<dbReference type="GO" id="GO:0016020">
    <property type="term" value="C:membrane"/>
    <property type="evidence" value="ECO:0007669"/>
    <property type="project" value="InterPro"/>
</dbReference>
<dbReference type="InterPro" id="IPR033764">
    <property type="entry name" value="Sdr_B"/>
</dbReference>
<feature type="region of interest" description="Disordered" evidence="5">
    <location>
        <begin position="1244"/>
        <end position="1271"/>
    </location>
</feature>
<feature type="domain" description="PA14" evidence="6">
    <location>
        <begin position="2067"/>
        <end position="2204"/>
    </location>
</feature>
<feature type="region of interest" description="Disordered" evidence="5">
    <location>
        <begin position="3838"/>
        <end position="3865"/>
    </location>
</feature>
<dbReference type="SMART" id="SM00758">
    <property type="entry name" value="PA14"/>
    <property type="match status" value="2"/>
</dbReference>
<dbReference type="InterPro" id="IPR006558">
    <property type="entry name" value="LamG-like"/>
</dbReference>
<feature type="compositionally biased region" description="Acidic residues" evidence="5">
    <location>
        <begin position="5447"/>
        <end position="5457"/>
    </location>
</feature>
<comment type="subcellular location">
    <subcellularLocation>
        <location evidence="1">Secreted</location>
    </subcellularLocation>
</comment>
<evidence type="ECO:0000313" key="8">
    <source>
        <dbReference type="Proteomes" id="UP000295662"/>
    </source>
</evidence>
<comment type="caution">
    <text evidence="7">The sequence shown here is derived from an EMBL/GenBank/DDBJ whole genome shotgun (WGS) entry which is preliminary data.</text>
</comment>
<gene>
    <name evidence="7" type="ORF">EI77_02843</name>
</gene>
<evidence type="ECO:0000313" key="7">
    <source>
        <dbReference type="EMBL" id="TDU70794.1"/>
    </source>
</evidence>
<name>A0A4R7RXZ2_9BACT</name>
<dbReference type="PANTHER" id="PTHR37494">
    <property type="entry name" value="HEMAGGLUTININ"/>
    <property type="match status" value="1"/>
</dbReference>
<dbReference type="SMART" id="SM00560">
    <property type="entry name" value="LamGL"/>
    <property type="match status" value="1"/>
</dbReference>
<dbReference type="SUPFAM" id="SSF49313">
    <property type="entry name" value="Cadherin-like"/>
    <property type="match status" value="13"/>
</dbReference>
<keyword evidence="2" id="KW-0964">Secreted</keyword>
<feature type="domain" description="PA14" evidence="6">
    <location>
        <begin position="1846"/>
        <end position="1984"/>
    </location>
</feature>
<dbReference type="EMBL" id="SOCA01000004">
    <property type="protein sequence ID" value="TDU70794.1"/>
    <property type="molecule type" value="Genomic_DNA"/>
</dbReference>
<evidence type="ECO:0000259" key="6">
    <source>
        <dbReference type="PROSITE" id="PS51820"/>
    </source>
</evidence>
<dbReference type="CDD" id="cd11304">
    <property type="entry name" value="Cadherin_repeat"/>
    <property type="match status" value="1"/>
</dbReference>
<dbReference type="SUPFAM" id="SSF117074">
    <property type="entry name" value="Hypothetical protein PA1324"/>
    <property type="match status" value="12"/>
</dbReference>
<dbReference type="InterPro" id="IPR015943">
    <property type="entry name" value="WD40/YVTN_repeat-like_dom_sf"/>
</dbReference>
<feature type="compositionally biased region" description="Polar residues" evidence="5">
    <location>
        <begin position="1244"/>
        <end position="1256"/>
    </location>
</feature>
<feature type="compositionally biased region" description="Low complexity" evidence="5">
    <location>
        <begin position="4363"/>
        <end position="4374"/>
    </location>
</feature>
<dbReference type="Gene3D" id="3.90.182.10">
    <property type="entry name" value="Toxin - Anthrax Protective Antigen,domain 1"/>
    <property type="match status" value="2"/>
</dbReference>
<dbReference type="PROSITE" id="PS51820">
    <property type="entry name" value="PA14"/>
    <property type="match status" value="2"/>
</dbReference>
<keyword evidence="3" id="KW-0732">Signal</keyword>
<dbReference type="GO" id="GO:0005509">
    <property type="term" value="F:calcium ion binding"/>
    <property type="evidence" value="ECO:0007669"/>
    <property type="project" value="InterPro"/>
</dbReference>
<dbReference type="SUPFAM" id="SSF56988">
    <property type="entry name" value="Anthrax protective antigen"/>
    <property type="match status" value="2"/>
</dbReference>
<dbReference type="SUPFAM" id="SSF49899">
    <property type="entry name" value="Concanavalin A-like lectins/glucanases"/>
    <property type="match status" value="1"/>
</dbReference>
<dbReference type="GO" id="GO:0005576">
    <property type="term" value="C:extracellular region"/>
    <property type="evidence" value="ECO:0007669"/>
    <property type="project" value="UniProtKB-SubCell"/>
</dbReference>
<proteinExistence type="predicted"/>
<evidence type="ECO:0000256" key="4">
    <source>
        <dbReference type="ARBA" id="ARBA00023157"/>
    </source>
</evidence>
<evidence type="ECO:0000256" key="1">
    <source>
        <dbReference type="ARBA" id="ARBA00004613"/>
    </source>
</evidence>
<sequence>MGLACTQASAQTVGTQYKVTRVGRDVLGGQGYFQSQNIMAISPDGRYATGVRFGSTTRAFLMTTTLPVVTDLAKVDSSHPYAYGKDVNDEGDVVGYEKWTAGNTVNIIPWFYDRSAGTVTSLYNALNPTATAIPTAITAGSTHAFGTVDVDGPLGAGASQGVYWNLSTRARTNIPGVREVLDASADGSVLLVVDSAGLGKILRGSVASGWTTTVASFGYIHGGKVSPDGRYVGTTEVENDCLMGPLVFDTVAGTRTNLAMQSGDTLGATVGAISDTGRVLGSVQTTNVAGSFSVMWLTPTSSYTTFLNVLVSDGHAAQDSTYYAWNLYNGGDGISANGQTMSIYGRNISAVEDSMLFQQNCSTITLNPTSLSNAPLGSAYSQTISATGGTAPYVYSLSSGSMPAGLTLSPFTGVISGTRTTLDATNFTVRAVDAIGCSGSRSYSFAQICGTVTLLPVSPANAVINSSYSQTFTASGGNSPYTWAVTGGSLPTGLSLNSSTGVISGTPTVANSGANITLRATDSVGCQGTAQVTLVVCPTITMSPSSFSNGTLGLNYTATVSANTGTPPHTFTVASGSLPAGLSLNSASGVISGMPTTAATATLTMRATDANGCTGTRAYTLKINAAASDFGDYSLFGTASSTVNSRLRLGALVDAEGGAITNETATGDDEFGSDDEDGVTFTELVQGQAGTATVRLTNTRGSTSRLNMWIDWNGDGTLSSTEQVASNVSISNGTNNASRAVNFTVPTTAVEGQIGARVRLTSTSNPGSTGASGIGEVEDYLVTVKSLCPSFAVIVVNYNNNTMSRFNGENGAHLATWSPSGLSAPNYGYRVSDNTLLVANGSASTITKHNPFTGALISTLVPAGRGLNFPYQMAVAQDTSIYIANQNANNVLRFNQTTGEVLGTVLTTTTPAGLVFDESNRLFITQNISGGTLRMYNSSGTLLSTVATWPAGEFPRGLAWGPDDRLYVNVRNNNANNGRVDAITIATGARSTFVTLDSGSQPYTGIKWSPDGNMYVVDYAENEVDVFSSSGALLRTLKTSLNGPHAVAFADCQPSTQDFGDYAGFGSANSTWSSTTRLGNEADTESQARANMNANGDDIDDTDDEDGVTMPATLTAGSTVTIPVKFLNTSGSTVYLNAWLDANLNGDLSDAGERVISNQPVANGSNGVTQNISITVPQTITPGVAGMRFRLSNVSNVSPTGSGGTGEVEDYIVTLQSAPVDYGDHSPFASASSIVSSNLRIGTTATDSETSNPANSTATGDDATGADDEDSVMPTLTIGAASTLNLSLFNNTGANAYLTGWIDWNNDGTLDSSERIIPETTLSTSGTVQSRSFTVNVPSTATRGTAIGVRLRISSLASIPATGSYGSGEVEDYQVTPQCVTVTVNPSSLAAPVTGANYSQTLSASGGTAPYTFTVVSGALPSWALLNPNTGALAGTPNTTAAASFTIQASDANGCTGTRSYTLTPSCPTLVISTTSLPAGSVGSAYNQTLSVTGGAAPYTWTVASGTLPGGLSLAASTGVISGTPTTGNGAGVSVTFRATDANGCAVTRLIVMRVCPVISMTPSSLPVPVVGSSYSQTVSASGGATPYVYTLSSGSLPAGLSLNSSSGVISGTATAVSTANFIVRATDANGCVGDRAYSVSPSCPSLTVTPGSLPVATVGAAYNQTLTASGGTASYAWAISSGTLPAGLSLNASTGAITGTPTTANGAGVSVTFRVTDANGCQGTAVLSVKVCPVVTLSPSSLPSVNAGVAYSQTLTGAGGTSPYTFTVSSGSLPTGLSLSSSGVISGTANAGTSSNFIARITDANGCTGTRAYAVTVGCAALTINPATLPSSLVGASYSQALSGDFTSGLQGQYYLGTNFQTLALTRQDTAINFTWGSGSPDSTIPTEGFSARWTGTILPSESGNYTFRTTTDDGVRLWVNDVLVIDRWVDQGASAYSATVSLTAGVPVNVRMDYYENGGEAVAVLDWSGPSFVMKSLTEWTAYEWSVVSGSLPEGVTLNPATGLISGVLTTSDSTTFTVRARDWKGCEGTRTYTITAGCPVITMTPQSLPAAAVGVPYSQTLVADPLVGLTGDYYSGTNFTSLLLSRKDAAINFEWGNGSPDPIIPSDKFSVRWTGNVVPAATGTYTFMTTSDDGFRLWVNNVLVINQWNDHAPTNYAAAVNLTAGTAVPIKVEFYENAGGAVAMLYWNGPGMASQPITQWQSYTWSVASGSLPAGLTLNPASGVISGTPTSGLNSAFTIRATDGTGCSGTRAYTLGPACPTITITPSTVPDAYLGSAYSRTLTATGGTAPRTWTLASGALPAGLSLSGAGVISGTPTAIGAASFTVLVTDAAGCQATQSYNMTARSMGLGNLVWVDMNNDGVRQSSESGVAGLRLELWTTGSNGVRENGGGDDVKAAADVLTDANGAYQFINLAPGSYYVRIPTPPLHFPQVSTAVVTLDNGVDNDSNAVQAGGKGTQVVSPIIVLSPASEPATGVDGDGTDIDATVDFGFANLDACYVTNFFDNPSFEFQQLANSTGTNASVLGYNGTGTGLGAGINAYQWTAGSNATSGLGEPIQRVQVQAGSSGGQVAWVESLKSRHGRRHVLLQGTNAKVSLRASGGGGWSTALQAGREYQLSVWAANASSAPASLIWDLGANAAVFQVISGTAQGTYSQYTVPQSEMVISAEGEQQCCDLPITAGSLNSFGSSDYNGWSEAVNNGQQPGWRQMTWRFRIAAGATPSQIDTASILLGGATAGGAVVVDYVSLCQVSTVNTLAVGNLVWNDINNDGLKDTSELGRSGVTVELYRSSDLTAGNDDDVFVGTTTTSSTGSYQFSDLSEGRYVVKVTPPTALPLTGGTPVTLDNGVNNDNNGSQPGGRGTALFSPVITLTAGQEPINDGDDNANTDLSVDFGLFSGFTIGNQVWADLNNNGVFDSGTESGISGVTVQLLNAADTVVATTTTNGSGVYSLTSDVAGSFRIRIPVPNSTYPLASGVADSNDNGEDNDSNGLQPGGVGTAVFSPFFMLAAGREPGSNGTGNAENTLDFGFRACPTLVLNPAVLGAATRNLSYSVTLNTTGGTGPYSYSLSTGSLPEGLTLNASGLLSGTVSSSAFLGDYNFTLRATDATGCFGSRAYTLRVTQGIISISPPVLPGAVQYAAYTQALTAAGGTSPYAWSASPRAPTGAVAWWPGENSAGTLIGIDSGTAFEGTSYGTGRVGNAFVFDGTNDYVAVGDAPELRPALLTLEAWVNPSYPMNGNASVISKTTSSLGTDGYGLGQLGADNTFGFWINNRSSNRVTTTLTSGVWQHVVATYDGSMMKLYVNGVLVSSLSFTGGITHSTTSVLIGGGVADGPWKGGVDEVLIYERDLSLAEIQTRYNATQTGNQGMPQGLSLNASTGVLSGTPTSIPGVYTFTARAVDAVGTLGLRDYTLVLNCPSPVITPETLPDATRLAAYSAQTLTAAGGTAPYSWNVSAGSLPTGITLSTGGVLSGTPTASPETYNFTVRALDAAGCQATRAYSLRVVCGALAISPSSLPAAQQFVSYSPQSLSSSGGTGAYVYSISTGALPSGMALSSGGSLSGTPNAAPGSYGVTIRSTDSVGCFSTRAYVITVACPVIGISPSSLPVGNQNVAYSQQLTASNGNGSYTWAIAADSLPAGLTLSAGGLISGTVTAPSGSYPVTVRVTDGSNCTATRSYTLVIACPVMTVAPASLPAGTGGTFYSQTLTATGGVGPYTWSVLGGNLPSGVTLSSGGVLSGTPSVSSFGSYTFNVRITDSRACVQDTNLTLTISCPVITMNPSSLPAGSVGVAYDASLNATGGTGSYLWSVVNGSLPPGLQLVQGGGTLVGAGTAYDEVFDPAGSVTVDPPDAASGSQSQGGSAGPEQVGYWSLSAAGGISLDHPTLGNLESGAQTALDGTALKFQISSNAPTLLGQLDDEDTVSAVWDATVVFDETDAVIQLQPNTRYTVSLLLDGSHGLLEPDTDIEPTFTLELLDGAGNAVTSISSGTVVDLRDLLAAETTAGTVNVTFATGAVVAPGAVGLRVKGSAMLNRDAMQVTTTFATVKNLLITSSSATGSSVSAKIVGTPLCSDDEQGFTLRATDANGCAAVGDYTITVNCAPVTLVTTALDDAVVGESYLQVLEASEGLAPYTWTLAAGSLPTGLSLAPTGGITGVPTVAMESTFTVRVTDACGCSATRVLTLTSGCPFIDVTPEELPKAYLSTAYNQELTATGGTGPYLWSIESGELPDGLSLSAGGVITGQASEIVSALFTVVVTDAYGCSSVRAYSLTSNGLSLGNLVFNDVNLNGLRDVGEPGVEGATVQLWSTGADQAIGGSGGNADAQVGSTQVTTNTGAYAFTGLAAGYYYVRVIPPALCPLPGGSPVNEDNGVDNDNNSASQPSGSGTVIYGPVVHLTNGGEPTAEDGDEDTDFTQDFGLFRGMSLGNLVFQDSNDNGLRDGGEPGINGVTVELWSPGTDDQFGGTDDVRLQTTTTTGGGVYGFTSLPPGRYYMRIPAPPLSHPLSSSNTEMRDIAVDNDDNGHQLAGGSIYSPIITLTTGEETTDDGYTDDTVDFGLCNVQPTAYVSATTDDGIQLYDPVQRQFKGVFHHPFGTSHNQGDGDPFDVPYDIELGPDGNFYVAHFGASNIRRINALGQDQGAVLNNSAALVSFIVSFAIGPDGNFYVVDHNGQRVVRFHGPLSTTPGEPMGEAPFTLFTQTGIQDLNFGPDGNLYAVIQSGANREVRRYSATTGALLNVIVTDVQLVNMVPGGEPVAIISGIDIHGSTLYGINRLDGEIFRVNLAQPSAPGAPELLATLDSAGVGLVEARDIEMNPGNGKLYIAGYNWSKPVVGGTNATGSVVEVDISTAPNGTVRVFEAPIPTPPGPNNEIWSCPHSMAFGRPLVKLADSVSIGSLVWNDANANGVYEAGERGIPSVRVELWHDADEDLGNGAELLLGWTYTDERGAYYFSGQAPGRYQVKIPAINFSEGLPLAGSGYSTPFTSEEDNQTDNDDNGIQAADYAETVSPIITLTVGGEPTGNGITGAELGSGGDLDNYSGDANGDMTVDFGFVEPGYMSIGNLVFNDLNGNRRFDSGEGVNDAIVQLYYRGQKPGVDQPLTSTVTAGGGKYLFDGLWEGQYFVHLPARQFLSEGVLSGLFSLEDVVAGDDDQGQDALDGTHPTVEGISTGWVTLIRDNAPVDSGIETGFAANDDNGDDANGDMTVDFGLFRPVAVGNLVFIDSNSNGHFDEGEGVSGVTVELYASNQVPGDEPALMTTVTDSLGLYLFDFLRTGSYIVHIPASMFANGGPLYQRVSLDEGLSGDDDIGEDGINEGNPAEVGVSSSIINLFPGSAPSFLTGETGFNSNSDNENDAAVDLTVDFGFQSPVGVGNLVYMDTPDNGVDDVWVEIYSADQQPGLSTPLYRQRTANGGRYFFDYLIDGEYIVHIPASEFGVGRPLFQAVSLTGAQTGPEDDDKGEDGIDNANPLQNGISTRMISLAADTSPTDTDTETGVSAGLDNFDDNNFDLTVDFGFTMSSQNGVGVGNLVYRDANGNSSYDADEGVDGVRVELFPADADLETNSPMAITDTTNEGIYFFGGLEAGDYVVRIPASEFALGRPLYGWNSLPGQGGDDGIDDHLDENGSDADPVQFGVVSAVIQLEPGTEPENSSGEFGRDAFMDDANDANADLTVDFGFGKLAAVGNLVFIDENGNGHADAGEGLEGVTVELFEEGADPLNAEPVGTAVTDVDGHYLISELQPGSYFLHVPFDTFLSGSPLYLHLSTTGTSVGDDNTGEDGVDDARPDLNGISTAVFALSATTSPAGTSAEGGLGGASDDTNDASVDLTRDFGFVPQVQVGNLIFSDDNEDGYFDIDTEYGIEGVTVELWSNDPGATEPLATTTSDANGIYSFTTVPGSYHLRVDAAQFAAEAVLENRVPSSIVTPNEEDIFVDDDFGQDAYATGDVTVSGVRTAAFTLMPQAAPGEENGETGFLFYEDDLVDLDSDLTVDLGFVPGAGGFGMAGRGMSMAPAASTGTETGGTWETASADIGPPEGDLDADGAANLLEYALGTDPASGIQTPHFFLQTDAATGRVDAVVIRPSGGRADIIYQPESRLDLRSGDWLRLTAPPTITQNNDGTETLRYTGVSGVGELGFLRLNVSLDADLNGRAEATAATATHAWIRRDITGQQSFSMPLLDADVFQGTNISGVKSRLENGRAYYVEVLNGSHEGQRYELDEEATSNNALAFESTTPDLSGVRLAVRPHWTVDRLFPADALNAGADESVADRLLFFDTASGTFVTSWLSADGWTGGSDGKRILAPGEGLFIHARSGTVSLTLTGVVRDTKFALPVSAGMQLIGSGFPAAHTVQSLGLTTEAGFASSETPAQATRLRLWKGDITPGDGSYRNLYLQNPGSVWLDEADGTDVSTQTLFEPTRAWFLVTPVAVPGYQEP</sequence>
<dbReference type="InterPro" id="IPR013320">
    <property type="entry name" value="ConA-like_dom_sf"/>
</dbReference>
<evidence type="ECO:0000256" key="5">
    <source>
        <dbReference type="SAM" id="MobiDB-lite"/>
    </source>
</evidence>
<dbReference type="Pfam" id="PF20009">
    <property type="entry name" value="GEVED"/>
    <property type="match status" value="3"/>
</dbReference>
<dbReference type="Proteomes" id="UP000295662">
    <property type="component" value="Unassembled WGS sequence"/>
</dbReference>
<dbReference type="InterPro" id="IPR015919">
    <property type="entry name" value="Cadherin-like_sf"/>
</dbReference>
<accession>A0A4R7RXZ2</accession>
<reference evidence="7 8" key="1">
    <citation type="submission" date="2019-03" db="EMBL/GenBank/DDBJ databases">
        <title>Genomic Encyclopedia of Archaeal and Bacterial Type Strains, Phase II (KMG-II): from individual species to whole genera.</title>
        <authorList>
            <person name="Goeker M."/>
        </authorList>
    </citation>
    <scope>NUCLEOTIDE SEQUENCE [LARGE SCALE GENOMIC DNA]</scope>
    <source>
        <strain evidence="7 8">ATCC 25309</strain>
    </source>
</reference>
<dbReference type="SUPFAM" id="SSF63829">
    <property type="entry name" value="Calcium-dependent phosphotriesterase"/>
    <property type="match status" value="2"/>
</dbReference>